<proteinExistence type="predicted"/>
<accession>A0ACC2AKV8</accession>
<organism evidence="1 2">
    <name type="scientific">Diphasiastrum complanatum</name>
    <name type="common">Issler's clubmoss</name>
    <name type="synonym">Lycopodium complanatum</name>
    <dbReference type="NCBI Taxonomy" id="34168"/>
    <lineage>
        <taxon>Eukaryota</taxon>
        <taxon>Viridiplantae</taxon>
        <taxon>Streptophyta</taxon>
        <taxon>Embryophyta</taxon>
        <taxon>Tracheophyta</taxon>
        <taxon>Lycopodiopsida</taxon>
        <taxon>Lycopodiales</taxon>
        <taxon>Lycopodiaceae</taxon>
        <taxon>Lycopodioideae</taxon>
        <taxon>Diphasiastrum</taxon>
    </lineage>
</organism>
<evidence type="ECO:0000313" key="2">
    <source>
        <dbReference type="Proteomes" id="UP001162992"/>
    </source>
</evidence>
<dbReference type="EMBL" id="CM055112">
    <property type="protein sequence ID" value="KAJ7518203.1"/>
    <property type="molecule type" value="Genomic_DNA"/>
</dbReference>
<protein>
    <submittedName>
        <fullName evidence="1">Uncharacterized protein</fullName>
    </submittedName>
</protein>
<name>A0ACC2AKV8_DIPCM</name>
<sequence>MVELKRDMKALAVGVVVMDAGGELCEHLQRQGLQGHVFSDIVLSFMGKDYALHRIVLSQSSYFLSLLSGPWKEYGKPRVELKIDDVNVTAQGLEMAFGYLYGVNLVLTRETVVSVLAAACFLCLEKLCEGCAQFMVESLGVDTFADYQDLSEQHCYGRFADRIRNACWTFLCTHASRELVHVLPKLSLPILCRLLQSDELWIPTELERYKLSKQALIEWVLARMEPVVADNECACPKRLTRKAISARKSTRSVTALNNLKTNGSQRSGRCSTKDRGGKKGTPSGDEQKEESPVLHEVVNETSLKRLRILWESAAADQTDICMEDFRLVVELFTGGGIIFAHMEVEELLQVRKEFEDADFPTSAADESIWLHVLFKSRLHMLQEPRNNACDESSDDEEEETDEDEEEEDDEEDEVDEEDEEDHSERDSSDSDGWSSDRSIQVDDENNRSDARAGNAVIVTGSFVKKSKLPSTALVFFNSPEGRSLCDRRRKSTGGFSWVAKPDKNLLLADFPPFRFGAEFVLKDKRWTYVSDGKCAIHKVREVFYGGTFWKIFASNTTDLNQKKEGWIFGVHCRPVDTWEPHTYEDNRKKVRFLAKVYVKTNSGLSCVTGTGLRKRRHLCSSYKNTLGMNLFHEDVILDEPLRVSAVVQLIED</sequence>
<gene>
    <name evidence="1" type="ORF">O6H91_21G058900</name>
</gene>
<comment type="caution">
    <text evidence="1">The sequence shown here is derived from an EMBL/GenBank/DDBJ whole genome shotgun (WGS) entry which is preliminary data.</text>
</comment>
<keyword evidence="2" id="KW-1185">Reference proteome</keyword>
<dbReference type="Proteomes" id="UP001162992">
    <property type="component" value="Chromosome 21"/>
</dbReference>
<reference evidence="2" key="1">
    <citation type="journal article" date="2024" name="Proc. Natl. Acad. Sci. U.S.A.">
        <title>Extraordinary preservation of gene collinearity over three hundred million years revealed in homosporous lycophytes.</title>
        <authorList>
            <person name="Li C."/>
            <person name="Wickell D."/>
            <person name="Kuo L.Y."/>
            <person name="Chen X."/>
            <person name="Nie B."/>
            <person name="Liao X."/>
            <person name="Peng D."/>
            <person name="Ji J."/>
            <person name="Jenkins J."/>
            <person name="Williams M."/>
            <person name="Shu S."/>
            <person name="Plott C."/>
            <person name="Barry K."/>
            <person name="Rajasekar S."/>
            <person name="Grimwood J."/>
            <person name="Han X."/>
            <person name="Sun S."/>
            <person name="Hou Z."/>
            <person name="He W."/>
            <person name="Dai G."/>
            <person name="Sun C."/>
            <person name="Schmutz J."/>
            <person name="Leebens-Mack J.H."/>
            <person name="Li F.W."/>
            <person name="Wang L."/>
        </authorList>
    </citation>
    <scope>NUCLEOTIDE SEQUENCE [LARGE SCALE GENOMIC DNA]</scope>
    <source>
        <strain evidence="2">cv. PW_Plant_1</strain>
    </source>
</reference>
<evidence type="ECO:0000313" key="1">
    <source>
        <dbReference type="EMBL" id="KAJ7518203.1"/>
    </source>
</evidence>